<dbReference type="AlphaFoldDB" id="A0A450SSN8"/>
<proteinExistence type="predicted"/>
<dbReference type="EMBL" id="CAADEY010000057">
    <property type="protein sequence ID" value="VFJ57074.1"/>
    <property type="molecule type" value="Genomic_DNA"/>
</dbReference>
<evidence type="ECO:0000313" key="1">
    <source>
        <dbReference type="EMBL" id="VFJ57074.1"/>
    </source>
</evidence>
<accession>A0A450SSN8</accession>
<protein>
    <submittedName>
        <fullName evidence="1">Uncharacterized protein</fullName>
    </submittedName>
</protein>
<name>A0A450SSN8_9GAMM</name>
<organism evidence="1">
    <name type="scientific">Candidatus Kentrum sp. DK</name>
    <dbReference type="NCBI Taxonomy" id="2126562"/>
    <lineage>
        <taxon>Bacteria</taxon>
        <taxon>Pseudomonadati</taxon>
        <taxon>Pseudomonadota</taxon>
        <taxon>Gammaproteobacteria</taxon>
        <taxon>Candidatus Kentrum</taxon>
    </lineage>
</organism>
<sequence length="68" mass="7628">MERGTKNNGQHIDELIGFDLLARPLAATQNTNHENQKKKRSTRITEKRKTALSVFSVILVDYASSTSP</sequence>
<gene>
    <name evidence="1" type="ORF">BECKDK2373C_GA0170839_105719</name>
</gene>
<reference evidence="1" key="1">
    <citation type="submission" date="2019-02" db="EMBL/GenBank/DDBJ databases">
        <authorList>
            <person name="Gruber-Vodicka R. H."/>
            <person name="Seah K. B. B."/>
        </authorList>
    </citation>
    <scope>NUCLEOTIDE SEQUENCE</scope>
    <source>
        <strain evidence="1">BECK_DK161</strain>
    </source>
</reference>